<dbReference type="Pfam" id="PF05685">
    <property type="entry name" value="Uma2"/>
    <property type="match status" value="1"/>
</dbReference>
<keyword evidence="2" id="KW-0255">Endonuclease</keyword>
<keyword evidence="2" id="KW-0540">Nuclease</keyword>
<evidence type="ECO:0000313" key="2">
    <source>
        <dbReference type="EMBL" id="MBW4465376.1"/>
    </source>
</evidence>
<accession>A0A951U4G2</accession>
<protein>
    <submittedName>
        <fullName evidence="2">Uma2 family endonuclease</fullName>
    </submittedName>
</protein>
<comment type="caution">
    <text evidence="2">The sequence shown here is derived from an EMBL/GenBank/DDBJ whole genome shotgun (WGS) entry which is preliminary data.</text>
</comment>
<proteinExistence type="predicted"/>
<dbReference type="InterPro" id="IPR008538">
    <property type="entry name" value="Uma2"/>
</dbReference>
<gene>
    <name evidence="2" type="ORF">KME07_08040</name>
</gene>
<dbReference type="InterPro" id="IPR011335">
    <property type="entry name" value="Restrct_endonuc-II-like"/>
</dbReference>
<evidence type="ECO:0000259" key="1">
    <source>
        <dbReference type="Pfam" id="PF05685"/>
    </source>
</evidence>
<sequence length="191" mass="21582">MTTILNLEPITALTRTEFYQLCLVNPALTMERTPNGELMIMTPMGGEGGNREANLIIKVGIWNEQTQLGVVFSSQTVFSLPKGGDRSPDVAWVKQERWQQLSPAERQGFPPLCPDFVIELRSRTDRLKPLQDKMQEYLDSGLELGWLFNPQDQQVEIYRQGQAKQVCALPTQLAGEAVLPGFELQVERFTD</sequence>
<dbReference type="SUPFAM" id="SSF52980">
    <property type="entry name" value="Restriction endonuclease-like"/>
    <property type="match status" value="1"/>
</dbReference>
<dbReference type="Proteomes" id="UP000707356">
    <property type="component" value="Unassembled WGS sequence"/>
</dbReference>
<dbReference type="InterPro" id="IPR012296">
    <property type="entry name" value="Nuclease_put_TT1808"/>
</dbReference>
<dbReference type="EMBL" id="JAHHHV010000040">
    <property type="protein sequence ID" value="MBW4465376.1"/>
    <property type="molecule type" value="Genomic_DNA"/>
</dbReference>
<dbReference type="CDD" id="cd06260">
    <property type="entry name" value="DUF820-like"/>
    <property type="match status" value="1"/>
</dbReference>
<feature type="domain" description="Putative restriction endonuclease" evidence="1">
    <location>
        <begin position="17"/>
        <end position="187"/>
    </location>
</feature>
<keyword evidence="2" id="KW-0378">Hydrolase</keyword>
<reference evidence="2" key="2">
    <citation type="journal article" date="2022" name="Microbiol. Resour. Announc.">
        <title>Metagenome Sequencing to Explore Phylogenomics of Terrestrial Cyanobacteria.</title>
        <authorList>
            <person name="Ward R.D."/>
            <person name="Stajich J.E."/>
            <person name="Johansen J.R."/>
            <person name="Huntemann M."/>
            <person name="Clum A."/>
            <person name="Foster B."/>
            <person name="Foster B."/>
            <person name="Roux S."/>
            <person name="Palaniappan K."/>
            <person name="Varghese N."/>
            <person name="Mukherjee S."/>
            <person name="Reddy T.B.K."/>
            <person name="Daum C."/>
            <person name="Copeland A."/>
            <person name="Chen I.A."/>
            <person name="Ivanova N.N."/>
            <person name="Kyrpides N.C."/>
            <person name="Shapiro N."/>
            <person name="Eloe-Fadrosh E.A."/>
            <person name="Pietrasiak N."/>
        </authorList>
    </citation>
    <scope>NUCLEOTIDE SEQUENCE</scope>
    <source>
        <strain evidence="2">GSE-TBD4-15B</strain>
    </source>
</reference>
<dbReference type="GO" id="GO:0004519">
    <property type="term" value="F:endonuclease activity"/>
    <property type="evidence" value="ECO:0007669"/>
    <property type="project" value="UniProtKB-KW"/>
</dbReference>
<name>A0A951U4G2_9CYAN</name>
<dbReference type="PANTHER" id="PTHR34107">
    <property type="entry name" value="SLL0198 PROTEIN-RELATED"/>
    <property type="match status" value="1"/>
</dbReference>
<dbReference type="AlphaFoldDB" id="A0A951U4G2"/>
<dbReference type="PANTHER" id="PTHR34107:SF6">
    <property type="entry name" value="SLR0981 PROTEIN"/>
    <property type="match status" value="1"/>
</dbReference>
<reference evidence="2" key="1">
    <citation type="submission" date="2021-05" db="EMBL/GenBank/DDBJ databases">
        <authorList>
            <person name="Pietrasiak N."/>
            <person name="Ward R."/>
            <person name="Stajich J.E."/>
            <person name="Kurbessoian T."/>
        </authorList>
    </citation>
    <scope>NUCLEOTIDE SEQUENCE</scope>
    <source>
        <strain evidence="2">GSE-TBD4-15B</strain>
    </source>
</reference>
<dbReference type="Gene3D" id="3.90.1570.10">
    <property type="entry name" value="tt1808, chain A"/>
    <property type="match status" value="1"/>
</dbReference>
<evidence type="ECO:0000313" key="3">
    <source>
        <dbReference type="Proteomes" id="UP000707356"/>
    </source>
</evidence>
<organism evidence="2 3">
    <name type="scientific">Pegethrix bostrychoides GSE-TBD4-15B</name>
    <dbReference type="NCBI Taxonomy" id="2839662"/>
    <lineage>
        <taxon>Bacteria</taxon>
        <taxon>Bacillati</taxon>
        <taxon>Cyanobacteriota</taxon>
        <taxon>Cyanophyceae</taxon>
        <taxon>Oculatellales</taxon>
        <taxon>Oculatellaceae</taxon>
        <taxon>Pegethrix</taxon>
    </lineage>
</organism>